<dbReference type="RefSeq" id="WP_076003591.1">
    <property type="nucleotide sequence ID" value="NZ_CP018258.1"/>
</dbReference>
<organism evidence="10 11">
    <name type="scientific">Dehalogenimonas formicexedens</name>
    <dbReference type="NCBI Taxonomy" id="1839801"/>
    <lineage>
        <taxon>Bacteria</taxon>
        <taxon>Bacillati</taxon>
        <taxon>Chloroflexota</taxon>
        <taxon>Dehalococcoidia</taxon>
        <taxon>Dehalococcoidales</taxon>
        <taxon>Dehalococcoidaceae</taxon>
        <taxon>Dehalogenimonas</taxon>
    </lineage>
</organism>
<evidence type="ECO:0000259" key="8">
    <source>
        <dbReference type="PROSITE" id="PS50110"/>
    </source>
</evidence>
<dbReference type="InterPro" id="IPR001867">
    <property type="entry name" value="OmpR/PhoB-type_DNA-bd"/>
</dbReference>
<dbReference type="Pfam" id="PF00486">
    <property type="entry name" value="Trans_reg_C"/>
    <property type="match status" value="1"/>
</dbReference>
<sequence length="235" mass="25935">MSKAKILVVDDEPKIVSTVRAYLERDGYEVVTAGDGKTSVEVFKRDKPDLIILDLMLPEIDGLEVCRTIRRASDVPIIMLTARQEDADKLIGLEIGADDYVTKPFSPRELVARVKVILRRAKPSPSAAASARIEAGGIVVDEDRFEATCHGQPIPLTATEFKILTALVRNAGLVLSRSKLLDLLGENYEGYERTIDVHVKNLRRKLGEANIESPCSITTVHGVGYKFQEPDHGNQ</sequence>
<dbReference type="InterPro" id="IPR001789">
    <property type="entry name" value="Sig_transdc_resp-reg_receiver"/>
</dbReference>
<dbReference type="GO" id="GO:0000976">
    <property type="term" value="F:transcription cis-regulatory region binding"/>
    <property type="evidence" value="ECO:0007669"/>
    <property type="project" value="TreeGrafter"/>
</dbReference>
<keyword evidence="11" id="KW-1185">Reference proteome</keyword>
<dbReference type="SMART" id="SM00448">
    <property type="entry name" value="REC"/>
    <property type="match status" value="1"/>
</dbReference>
<reference evidence="11" key="1">
    <citation type="submission" date="2016-11" db="EMBL/GenBank/DDBJ databases">
        <title>Dehalogenimonas formicexedens sp. nov., a chlorinated alkane respiring bacterium isolated from contaminated groundwater.</title>
        <authorList>
            <person name="Key T.A."/>
            <person name="Bowman K.S."/>
            <person name="Lee I."/>
            <person name="Chun J."/>
            <person name="Albuquerque L."/>
            <person name="da Costa M.S."/>
            <person name="Rainey F.A."/>
            <person name="Moe W.M."/>
        </authorList>
    </citation>
    <scope>NUCLEOTIDE SEQUENCE [LARGE SCALE GENOMIC DNA]</scope>
    <source>
        <strain evidence="11">NSZ-14</strain>
    </source>
</reference>
<dbReference type="KEGG" id="dfo:Dform_00457"/>
<keyword evidence="4 7" id="KW-0238">DNA-binding</keyword>
<dbReference type="PANTHER" id="PTHR48111:SF59">
    <property type="entry name" value="TRANSCRIPTIONAL REGULATORY PROTEIN BAER"/>
    <property type="match status" value="1"/>
</dbReference>
<dbReference type="InterPro" id="IPR039420">
    <property type="entry name" value="WalR-like"/>
</dbReference>
<dbReference type="SMART" id="SM00862">
    <property type="entry name" value="Trans_reg_C"/>
    <property type="match status" value="1"/>
</dbReference>
<proteinExistence type="predicted"/>
<evidence type="ECO:0000256" key="6">
    <source>
        <dbReference type="PROSITE-ProRule" id="PRU00169"/>
    </source>
</evidence>
<evidence type="ECO:0000259" key="9">
    <source>
        <dbReference type="PROSITE" id="PS51755"/>
    </source>
</evidence>
<dbReference type="CDD" id="cd00383">
    <property type="entry name" value="trans_reg_C"/>
    <property type="match status" value="1"/>
</dbReference>
<keyword evidence="2" id="KW-0902">Two-component regulatory system</keyword>
<feature type="modified residue" description="4-aspartylphosphate" evidence="6">
    <location>
        <position position="54"/>
    </location>
</feature>
<dbReference type="EMBL" id="CP018258">
    <property type="protein sequence ID" value="APV43813.1"/>
    <property type="molecule type" value="Genomic_DNA"/>
</dbReference>
<evidence type="ECO:0000256" key="7">
    <source>
        <dbReference type="PROSITE-ProRule" id="PRU01091"/>
    </source>
</evidence>
<dbReference type="InterPro" id="IPR011006">
    <property type="entry name" value="CheY-like_superfamily"/>
</dbReference>
<evidence type="ECO:0000313" key="11">
    <source>
        <dbReference type="Proteomes" id="UP000185934"/>
    </source>
</evidence>
<dbReference type="Proteomes" id="UP000185934">
    <property type="component" value="Chromosome"/>
</dbReference>
<evidence type="ECO:0000256" key="5">
    <source>
        <dbReference type="ARBA" id="ARBA00023163"/>
    </source>
</evidence>
<dbReference type="GO" id="GO:0005829">
    <property type="term" value="C:cytosol"/>
    <property type="evidence" value="ECO:0007669"/>
    <property type="project" value="TreeGrafter"/>
</dbReference>
<accession>A0A1P8F5R0</accession>
<dbReference type="AlphaFoldDB" id="A0A1P8F5R0"/>
<dbReference type="GO" id="GO:0032993">
    <property type="term" value="C:protein-DNA complex"/>
    <property type="evidence" value="ECO:0007669"/>
    <property type="project" value="TreeGrafter"/>
</dbReference>
<evidence type="ECO:0000256" key="1">
    <source>
        <dbReference type="ARBA" id="ARBA00022553"/>
    </source>
</evidence>
<dbReference type="FunFam" id="3.40.50.2300:FF:000001">
    <property type="entry name" value="DNA-binding response regulator PhoB"/>
    <property type="match status" value="1"/>
</dbReference>
<feature type="domain" description="Response regulatory" evidence="8">
    <location>
        <begin position="5"/>
        <end position="118"/>
    </location>
</feature>
<evidence type="ECO:0000256" key="3">
    <source>
        <dbReference type="ARBA" id="ARBA00023015"/>
    </source>
</evidence>
<dbReference type="Pfam" id="PF00072">
    <property type="entry name" value="Response_reg"/>
    <property type="match status" value="1"/>
</dbReference>
<dbReference type="PANTHER" id="PTHR48111">
    <property type="entry name" value="REGULATOR OF RPOS"/>
    <property type="match status" value="1"/>
</dbReference>
<keyword evidence="1 6" id="KW-0597">Phosphoprotein</keyword>
<dbReference type="STRING" id="1839801.Dform_00457"/>
<dbReference type="Gene3D" id="3.40.50.2300">
    <property type="match status" value="1"/>
</dbReference>
<feature type="domain" description="OmpR/PhoB-type" evidence="9">
    <location>
        <begin position="130"/>
        <end position="229"/>
    </location>
</feature>
<evidence type="ECO:0000313" key="10">
    <source>
        <dbReference type="EMBL" id="APV43813.1"/>
    </source>
</evidence>
<dbReference type="GO" id="GO:0000156">
    <property type="term" value="F:phosphorelay response regulator activity"/>
    <property type="evidence" value="ECO:0007669"/>
    <property type="project" value="TreeGrafter"/>
</dbReference>
<name>A0A1P8F5R0_9CHLR</name>
<dbReference type="SUPFAM" id="SSF52172">
    <property type="entry name" value="CheY-like"/>
    <property type="match status" value="1"/>
</dbReference>
<evidence type="ECO:0000256" key="4">
    <source>
        <dbReference type="ARBA" id="ARBA00023125"/>
    </source>
</evidence>
<evidence type="ECO:0000256" key="2">
    <source>
        <dbReference type="ARBA" id="ARBA00023012"/>
    </source>
</evidence>
<gene>
    <name evidence="10" type="ORF">Dform_00457</name>
</gene>
<dbReference type="Gene3D" id="6.10.250.690">
    <property type="match status" value="1"/>
</dbReference>
<dbReference type="PROSITE" id="PS51755">
    <property type="entry name" value="OMPR_PHOB"/>
    <property type="match status" value="1"/>
</dbReference>
<dbReference type="Gene3D" id="1.10.10.10">
    <property type="entry name" value="Winged helix-like DNA-binding domain superfamily/Winged helix DNA-binding domain"/>
    <property type="match status" value="1"/>
</dbReference>
<feature type="DNA-binding region" description="OmpR/PhoB-type" evidence="7">
    <location>
        <begin position="130"/>
        <end position="229"/>
    </location>
</feature>
<dbReference type="PROSITE" id="PS50110">
    <property type="entry name" value="RESPONSE_REGULATORY"/>
    <property type="match status" value="1"/>
</dbReference>
<keyword evidence="5" id="KW-0804">Transcription</keyword>
<protein>
    <submittedName>
        <fullName evidence="10">Two-component system, OmpR family, alkaline phosphatase synthesis response regulator PhoP</fullName>
    </submittedName>
</protein>
<keyword evidence="3" id="KW-0805">Transcription regulation</keyword>
<dbReference type="InterPro" id="IPR036388">
    <property type="entry name" value="WH-like_DNA-bd_sf"/>
</dbReference>
<dbReference type="OrthoDB" id="9792810at2"/>
<dbReference type="GO" id="GO:0006355">
    <property type="term" value="P:regulation of DNA-templated transcription"/>
    <property type="evidence" value="ECO:0007669"/>
    <property type="project" value="InterPro"/>
</dbReference>